<evidence type="ECO:0000313" key="2">
    <source>
        <dbReference type="EMBL" id="CAA9891708.1"/>
    </source>
</evidence>
<dbReference type="EMBL" id="CADCXN010000079">
    <property type="protein sequence ID" value="CAA9891708.1"/>
    <property type="molecule type" value="Genomic_DNA"/>
</dbReference>
<dbReference type="RefSeq" id="WP_217426520.1">
    <property type="nucleotide sequence ID" value="NZ_CADCXN010000079.1"/>
</dbReference>
<keyword evidence="3" id="KW-1185">Reference proteome</keyword>
<protein>
    <submittedName>
        <fullName evidence="2">Uncharacterized protein</fullName>
    </submittedName>
</protein>
<comment type="caution">
    <text evidence="2">The sequence shown here is derived from an EMBL/GenBank/DDBJ whole genome shotgun (WGS) entry which is preliminary data.</text>
</comment>
<keyword evidence="1" id="KW-0472">Membrane</keyword>
<gene>
    <name evidence="2" type="ORF">METHB2_490014</name>
</gene>
<keyword evidence="1" id="KW-0812">Transmembrane</keyword>
<name>A0A8S0WK45_9GAMM</name>
<keyword evidence="1" id="KW-1133">Transmembrane helix</keyword>
<dbReference type="Proteomes" id="UP000494216">
    <property type="component" value="Unassembled WGS sequence"/>
</dbReference>
<organism evidence="2 3">
    <name type="scientific">Candidatus Methylobacter favarea</name>
    <dbReference type="NCBI Taxonomy" id="2707345"/>
    <lineage>
        <taxon>Bacteria</taxon>
        <taxon>Pseudomonadati</taxon>
        <taxon>Pseudomonadota</taxon>
        <taxon>Gammaproteobacteria</taxon>
        <taxon>Methylococcales</taxon>
        <taxon>Methylococcaceae</taxon>
        <taxon>Methylobacter</taxon>
    </lineage>
</organism>
<accession>A0A8S0WK45</accession>
<evidence type="ECO:0000256" key="1">
    <source>
        <dbReference type="SAM" id="Phobius"/>
    </source>
</evidence>
<feature type="transmembrane region" description="Helical" evidence="1">
    <location>
        <begin position="43"/>
        <end position="63"/>
    </location>
</feature>
<dbReference type="AlphaFoldDB" id="A0A8S0WK45"/>
<feature type="transmembrane region" description="Helical" evidence="1">
    <location>
        <begin position="68"/>
        <end position="88"/>
    </location>
</feature>
<reference evidence="2 3" key="1">
    <citation type="submission" date="2020-02" db="EMBL/GenBank/DDBJ databases">
        <authorList>
            <person name="Hogendoorn C."/>
        </authorList>
    </citation>
    <scope>NUCLEOTIDE SEQUENCE [LARGE SCALE GENOMIC DNA]</scope>
    <source>
        <strain evidence="2">METHB21</strain>
    </source>
</reference>
<evidence type="ECO:0000313" key="3">
    <source>
        <dbReference type="Proteomes" id="UP000494216"/>
    </source>
</evidence>
<dbReference type="Pfam" id="PF04956">
    <property type="entry name" value="TrbC"/>
    <property type="match status" value="1"/>
</dbReference>
<dbReference type="InterPro" id="IPR007039">
    <property type="entry name" value="TrbC/VirB2"/>
</dbReference>
<proteinExistence type="predicted"/>
<sequence length="97" mass="10227">MNKPPHKFIQQLIIAVLCLSVERLAYAAGPFTTGADALSTDLLAILTPVAVIAVMVLGTLAWFGRVSWVLAVSSMVGIVLVFGSQQVVTSLRGLFGV</sequence>